<dbReference type="OrthoDB" id="1258767at2"/>
<dbReference type="EMBL" id="SZQL01000003">
    <property type="protein sequence ID" value="TKK70382.1"/>
    <property type="molecule type" value="Genomic_DNA"/>
</dbReference>
<sequence length="148" mass="17732">MQKALKATFFIFLFHVLFSCNATKNISGTYNSNFADLGFFVTRLKLKPDSTFEYRYRGDMMFDTATGHYRIDGKKILLTYDTVPTDKIDLSRNNNHSSHVYYIGHDKLFESYQDGKIVRRATRYNKWKQFIIFGSHYYKRKWYLKRID</sequence>
<dbReference type="Proteomes" id="UP000305848">
    <property type="component" value="Unassembled WGS sequence"/>
</dbReference>
<evidence type="ECO:0008006" key="4">
    <source>
        <dbReference type="Google" id="ProtNLM"/>
    </source>
</evidence>
<evidence type="ECO:0000256" key="1">
    <source>
        <dbReference type="SAM" id="SignalP"/>
    </source>
</evidence>
<feature type="signal peptide" evidence="1">
    <location>
        <begin position="1"/>
        <end position="22"/>
    </location>
</feature>
<dbReference type="AlphaFoldDB" id="A0A4U3L605"/>
<dbReference type="RefSeq" id="WP_137260928.1">
    <property type="nucleotide sequence ID" value="NZ_SZQL01000003.1"/>
</dbReference>
<protein>
    <recommendedName>
        <fullName evidence="4">Lipoprotein</fullName>
    </recommendedName>
</protein>
<proteinExistence type="predicted"/>
<reference evidence="2 3" key="1">
    <citation type="submission" date="2019-05" db="EMBL/GenBank/DDBJ databases">
        <title>Panacibacter sp. strain 17mud1-8 Genome sequencing and assembly.</title>
        <authorList>
            <person name="Chhetri G."/>
        </authorList>
    </citation>
    <scope>NUCLEOTIDE SEQUENCE [LARGE SCALE GENOMIC DNA]</scope>
    <source>
        <strain evidence="2 3">17mud1-8</strain>
    </source>
</reference>
<feature type="chain" id="PRO_5020521077" description="Lipoprotein" evidence="1">
    <location>
        <begin position="23"/>
        <end position="148"/>
    </location>
</feature>
<accession>A0A4U3L605</accession>
<keyword evidence="3" id="KW-1185">Reference proteome</keyword>
<gene>
    <name evidence="2" type="ORF">FC093_06445</name>
</gene>
<evidence type="ECO:0000313" key="2">
    <source>
        <dbReference type="EMBL" id="TKK70382.1"/>
    </source>
</evidence>
<keyword evidence="1" id="KW-0732">Signal</keyword>
<comment type="caution">
    <text evidence="2">The sequence shown here is derived from an EMBL/GenBank/DDBJ whole genome shotgun (WGS) entry which is preliminary data.</text>
</comment>
<organism evidence="2 3">
    <name type="scientific">Ilyomonas limi</name>
    <dbReference type="NCBI Taxonomy" id="2575867"/>
    <lineage>
        <taxon>Bacteria</taxon>
        <taxon>Pseudomonadati</taxon>
        <taxon>Bacteroidota</taxon>
        <taxon>Chitinophagia</taxon>
        <taxon>Chitinophagales</taxon>
        <taxon>Chitinophagaceae</taxon>
        <taxon>Ilyomonas</taxon>
    </lineage>
</organism>
<dbReference type="PROSITE" id="PS51257">
    <property type="entry name" value="PROKAR_LIPOPROTEIN"/>
    <property type="match status" value="1"/>
</dbReference>
<evidence type="ECO:0000313" key="3">
    <source>
        <dbReference type="Proteomes" id="UP000305848"/>
    </source>
</evidence>
<name>A0A4U3L605_9BACT</name>